<dbReference type="OrthoDB" id="4458215at2"/>
<dbReference type="RefSeq" id="WP_073370283.1">
    <property type="nucleotide sequence ID" value="NZ_FNTL01000004.1"/>
</dbReference>
<evidence type="ECO:0000313" key="1">
    <source>
        <dbReference type="EMBL" id="SEC57463.1"/>
    </source>
</evidence>
<protein>
    <submittedName>
        <fullName evidence="1">Uncharacterized protein</fullName>
    </submittedName>
</protein>
<reference evidence="2" key="1">
    <citation type="submission" date="2016-10" db="EMBL/GenBank/DDBJ databases">
        <authorList>
            <person name="Varghese N."/>
        </authorList>
    </citation>
    <scope>NUCLEOTIDE SEQUENCE [LARGE SCALE GENOMIC DNA]</scope>
    <source>
        <strain evidence="2">DSM 44719</strain>
    </source>
</reference>
<name>A0A1H4TLU0_RHOJO</name>
<proteinExistence type="predicted"/>
<organism evidence="1 2">
    <name type="scientific">Rhodococcus jostii</name>
    <dbReference type="NCBI Taxonomy" id="132919"/>
    <lineage>
        <taxon>Bacteria</taxon>
        <taxon>Bacillati</taxon>
        <taxon>Actinomycetota</taxon>
        <taxon>Actinomycetes</taxon>
        <taxon>Mycobacteriales</taxon>
        <taxon>Nocardiaceae</taxon>
        <taxon>Rhodococcus</taxon>
    </lineage>
</organism>
<gene>
    <name evidence="1" type="ORF">SAMN04490220_1994</name>
</gene>
<dbReference type="Proteomes" id="UP000183407">
    <property type="component" value="Unassembled WGS sequence"/>
</dbReference>
<sequence length="152" mass="16914">MKIMMDRDRLFTSMAENRAREVVAHIGFLRNLRQLYEGGVTQTRLAEVNGVSQPAISQMLQRARPDIRPGTHGATAYEVTARCAAGEIDPATMRAELIGWEYDKPLASSAYPDVDDVRPHTEGAFNHQVGRALTHGFLTDEDYDLILDALAE</sequence>
<dbReference type="EMBL" id="FNTL01000004">
    <property type="protein sequence ID" value="SEC57463.1"/>
    <property type="molecule type" value="Genomic_DNA"/>
</dbReference>
<dbReference type="AlphaFoldDB" id="A0A1H4TLU0"/>
<evidence type="ECO:0000313" key="2">
    <source>
        <dbReference type="Proteomes" id="UP000183407"/>
    </source>
</evidence>
<accession>A0A1H4TLU0</accession>
<dbReference type="SUPFAM" id="SSF109709">
    <property type="entry name" value="KorB DNA-binding domain-like"/>
    <property type="match status" value="1"/>
</dbReference>